<accession>A0A840WG37</accession>
<dbReference type="GO" id="GO:0000428">
    <property type="term" value="C:DNA-directed RNA polymerase complex"/>
    <property type="evidence" value="ECO:0007669"/>
    <property type="project" value="UniProtKB-KW"/>
</dbReference>
<feature type="compositionally biased region" description="Basic residues" evidence="1">
    <location>
        <begin position="1"/>
        <end position="18"/>
    </location>
</feature>
<dbReference type="Pfam" id="PF12647">
    <property type="entry name" value="RNHCP"/>
    <property type="match status" value="1"/>
</dbReference>
<evidence type="ECO:0000313" key="4">
    <source>
        <dbReference type="Proteomes" id="UP000579647"/>
    </source>
</evidence>
<evidence type="ECO:0000256" key="1">
    <source>
        <dbReference type="SAM" id="MobiDB-lite"/>
    </source>
</evidence>
<proteinExistence type="predicted"/>
<reference evidence="3 4" key="1">
    <citation type="submission" date="2020-08" db="EMBL/GenBank/DDBJ databases">
        <title>Sequencing the genomes of 1000 actinobacteria strains.</title>
        <authorList>
            <person name="Klenk H.-P."/>
        </authorList>
    </citation>
    <scope>NUCLEOTIDE SEQUENCE [LARGE SCALE GENOMIC DNA]</scope>
    <source>
        <strain evidence="3 4">DSM 44598</strain>
    </source>
</reference>
<name>A0A840WG37_9ACTN</name>
<feature type="region of interest" description="Disordered" evidence="1">
    <location>
        <begin position="1"/>
        <end position="31"/>
    </location>
</feature>
<dbReference type="InterPro" id="IPR024439">
    <property type="entry name" value="RNHCP"/>
</dbReference>
<gene>
    <name evidence="3" type="ORF">HNR07_006329</name>
</gene>
<keyword evidence="4" id="KW-1185">Reference proteome</keyword>
<dbReference type="EMBL" id="JACHDO010000001">
    <property type="protein sequence ID" value="MBB5495192.1"/>
    <property type="molecule type" value="Genomic_DNA"/>
</dbReference>
<protein>
    <submittedName>
        <fullName evidence="3">DNA-directed RNA polymerase subunit RPC12/RpoP</fullName>
    </submittedName>
</protein>
<dbReference type="AlphaFoldDB" id="A0A840WG37"/>
<keyword evidence="3" id="KW-0240">DNA-directed RNA polymerase</keyword>
<evidence type="ECO:0000259" key="2">
    <source>
        <dbReference type="Pfam" id="PF12647"/>
    </source>
</evidence>
<evidence type="ECO:0000313" key="3">
    <source>
        <dbReference type="EMBL" id="MBB5495192.1"/>
    </source>
</evidence>
<organism evidence="3 4">
    <name type="scientific">Nocardiopsis metallicus</name>
    <dbReference type="NCBI Taxonomy" id="179819"/>
    <lineage>
        <taxon>Bacteria</taxon>
        <taxon>Bacillati</taxon>
        <taxon>Actinomycetota</taxon>
        <taxon>Actinomycetes</taxon>
        <taxon>Streptosporangiales</taxon>
        <taxon>Nocardiopsidaceae</taxon>
        <taxon>Nocardiopsis</taxon>
    </lineage>
</organism>
<dbReference type="Proteomes" id="UP000579647">
    <property type="component" value="Unassembled WGS sequence"/>
</dbReference>
<feature type="domain" description="RNHCP" evidence="2">
    <location>
        <begin position="34"/>
        <end position="122"/>
    </location>
</feature>
<keyword evidence="3" id="KW-0804">Transcription</keyword>
<sequence length="143" mass="15666">MGRRNHRDRGQPQRRKTVLRAPGEQGRRSGPAAESFRCAHCRLDVPLRALGTAHRNHCPHCLTSLHVDGRVPGDRTADCHGRMEAAGVSARPDGEWLIIHRCLSCGELSSNRVAGDDNARALVRLAVRPLSAATTARRALMLL</sequence>
<comment type="caution">
    <text evidence="3">The sequence shown here is derived from an EMBL/GenBank/DDBJ whole genome shotgun (WGS) entry which is preliminary data.</text>
</comment>